<dbReference type="SMART" id="SM01118">
    <property type="entry name" value="CYTH"/>
    <property type="match status" value="1"/>
</dbReference>
<proteinExistence type="predicted"/>
<sequence length="186" mass="21033">METVTAAPQDPSTTLRNVEIKARLAGERGFERCIAIAKELTGTDGELILQHDVFFNVANGRLKLRYLKHKKSELISYDRPDVAGPKLSRYELLELDDPERLERMLAGTVGVRGRVTKRRHLFLHEATRIHLDAVDGLGHYLEFETVLRPEQSSEDGQRIVDTMMARFEITPADLVTGAYMDQLSGK</sequence>
<accession>A0A2M3ZJT5</accession>
<dbReference type="PROSITE" id="PS51707">
    <property type="entry name" value="CYTH"/>
    <property type="match status" value="1"/>
</dbReference>
<dbReference type="EMBL" id="GGFM01008011">
    <property type="protein sequence ID" value="MBW28762.1"/>
    <property type="molecule type" value="Transcribed_RNA"/>
</dbReference>
<dbReference type="GO" id="GO:0016462">
    <property type="term" value="F:pyrophosphatase activity"/>
    <property type="evidence" value="ECO:0007669"/>
    <property type="project" value="UniProtKB-ARBA"/>
</dbReference>
<reference evidence="2" key="1">
    <citation type="submission" date="2018-01" db="EMBL/GenBank/DDBJ databases">
        <title>An insight into the sialome of Amazonian anophelines.</title>
        <authorList>
            <person name="Ribeiro J.M."/>
            <person name="Scarpassa V."/>
            <person name="Calvo E."/>
        </authorList>
    </citation>
    <scope>NUCLEOTIDE SEQUENCE</scope>
    <source>
        <tissue evidence="2">Salivary glands</tissue>
    </source>
</reference>
<dbReference type="InterPro" id="IPR023577">
    <property type="entry name" value="CYTH_domain"/>
</dbReference>
<dbReference type="Gene3D" id="2.40.320.10">
    <property type="entry name" value="Hypothetical Protein Pfu-838710-001"/>
    <property type="match status" value="1"/>
</dbReference>
<organism evidence="2">
    <name type="scientific">Anopheles braziliensis</name>
    <dbReference type="NCBI Taxonomy" id="58242"/>
    <lineage>
        <taxon>Eukaryota</taxon>
        <taxon>Metazoa</taxon>
        <taxon>Ecdysozoa</taxon>
        <taxon>Arthropoda</taxon>
        <taxon>Hexapoda</taxon>
        <taxon>Insecta</taxon>
        <taxon>Pterygota</taxon>
        <taxon>Neoptera</taxon>
        <taxon>Endopterygota</taxon>
        <taxon>Diptera</taxon>
        <taxon>Nematocera</taxon>
        <taxon>Culicoidea</taxon>
        <taxon>Culicidae</taxon>
        <taxon>Anophelinae</taxon>
        <taxon>Anopheles</taxon>
    </lineage>
</organism>
<name>A0A2M3ZJT5_9DIPT</name>
<dbReference type="PANTHER" id="PTHR21028">
    <property type="entry name" value="SI:CH211-156B7.4"/>
    <property type="match status" value="1"/>
</dbReference>
<dbReference type="InterPro" id="IPR008173">
    <property type="entry name" value="Adenylyl_cyclase_CyaB"/>
</dbReference>
<evidence type="ECO:0000313" key="2">
    <source>
        <dbReference type="EMBL" id="MBW28762.1"/>
    </source>
</evidence>
<dbReference type="PANTHER" id="PTHR21028:SF2">
    <property type="entry name" value="CYTH DOMAIN-CONTAINING PROTEIN"/>
    <property type="match status" value="1"/>
</dbReference>
<protein>
    <submittedName>
        <fullName evidence="2">Putative adenylyl cyclase</fullName>
    </submittedName>
</protein>
<evidence type="ECO:0000259" key="1">
    <source>
        <dbReference type="PROSITE" id="PS51707"/>
    </source>
</evidence>
<feature type="domain" description="CYTH" evidence="1">
    <location>
        <begin position="15"/>
        <end position="185"/>
    </location>
</feature>
<dbReference type="AlphaFoldDB" id="A0A2M3ZJT5"/>
<dbReference type="CDD" id="cd07890">
    <property type="entry name" value="CYTH-like_AC_IV-like"/>
    <property type="match status" value="1"/>
</dbReference>
<dbReference type="SUPFAM" id="SSF55154">
    <property type="entry name" value="CYTH-like phosphatases"/>
    <property type="match status" value="1"/>
</dbReference>
<dbReference type="InterPro" id="IPR033469">
    <property type="entry name" value="CYTH-like_dom_sf"/>
</dbReference>
<dbReference type="Pfam" id="PF01928">
    <property type="entry name" value="CYTH"/>
    <property type="match status" value="1"/>
</dbReference>